<evidence type="ECO:0000313" key="1">
    <source>
        <dbReference type="EMBL" id="MBU2788649.1"/>
    </source>
</evidence>
<dbReference type="RefSeq" id="WP_215872777.1">
    <property type="nucleotide sequence ID" value="NZ_JAAXYO010000154.1"/>
</dbReference>
<accession>A0AAE2YR32</accession>
<dbReference type="Proteomes" id="UP001197378">
    <property type="component" value="Unassembled WGS sequence"/>
</dbReference>
<proteinExistence type="predicted"/>
<comment type="caution">
    <text evidence="1">The sequence shown here is derived from an EMBL/GenBank/DDBJ whole genome shotgun (WGS) entry which is preliminary data.</text>
</comment>
<protein>
    <submittedName>
        <fullName evidence="1">Uncharacterized protein</fullName>
    </submittedName>
</protein>
<organism evidence="1 2">
    <name type="scientific">Igneacidithiobacillus copahuensis</name>
    <dbReference type="NCBI Taxonomy" id="2724909"/>
    <lineage>
        <taxon>Bacteria</taxon>
        <taxon>Pseudomonadati</taxon>
        <taxon>Pseudomonadota</taxon>
        <taxon>Acidithiobacillia</taxon>
        <taxon>Acidithiobacillales</taxon>
        <taxon>Acidithiobacillaceae</taxon>
        <taxon>Igneacidithiobacillus</taxon>
    </lineage>
</organism>
<evidence type="ECO:0000313" key="2">
    <source>
        <dbReference type="Proteomes" id="UP001197378"/>
    </source>
</evidence>
<name>A0AAE2YR32_9PROT</name>
<keyword evidence="2" id="KW-1185">Reference proteome</keyword>
<dbReference type="AlphaFoldDB" id="A0AAE2YR32"/>
<gene>
    <name evidence="1" type="ORF">HFQ13_10645</name>
</gene>
<sequence>MQWPKECAQWWKNCNAQAGEELQGGILTYQEMEATKVDALIETVFQLLPAQENDSPSGQWGASLSATAHDVAMALQSDRDWYRLVIRLPMSVSLPLLSRVPLTDFSVTQQLSPDEQQSLEWLGRIHLMLNLYYRKPPTMSVASFRP</sequence>
<reference evidence="1" key="1">
    <citation type="journal article" date="2021" name="ISME J.">
        <title>Genomic evolution of the class Acidithiobacillia: deep-branching Proteobacteria living in extreme acidic conditions.</title>
        <authorList>
            <person name="Moya-Beltran A."/>
            <person name="Beard S."/>
            <person name="Rojas-Villalobos C."/>
            <person name="Issotta F."/>
            <person name="Gallardo Y."/>
            <person name="Ulloa R."/>
            <person name="Giaveno A."/>
            <person name="Degli Esposti M."/>
            <person name="Johnson D.B."/>
            <person name="Quatrini R."/>
        </authorList>
    </citation>
    <scope>NUCLEOTIDE SEQUENCE</scope>
    <source>
        <strain evidence="1">VAN18-1</strain>
    </source>
</reference>
<dbReference type="EMBL" id="JAAXYO010000154">
    <property type="protein sequence ID" value="MBU2788649.1"/>
    <property type="molecule type" value="Genomic_DNA"/>
</dbReference>